<gene>
    <name evidence="1" type="ORF">F2Q68_00024533</name>
</gene>
<protein>
    <submittedName>
        <fullName evidence="1">Uncharacterized protein</fullName>
    </submittedName>
</protein>
<dbReference type="Proteomes" id="UP000712281">
    <property type="component" value="Unassembled WGS sequence"/>
</dbReference>
<name>A0A8S9I9A5_BRACR</name>
<accession>A0A8S9I9A5</accession>
<organism evidence="1 2">
    <name type="scientific">Brassica cretica</name>
    <name type="common">Mustard</name>
    <dbReference type="NCBI Taxonomy" id="69181"/>
    <lineage>
        <taxon>Eukaryota</taxon>
        <taxon>Viridiplantae</taxon>
        <taxon>Streptophyta</taxon>
        <taxon>Embryophyta</taxon>
        <taxon>Tracheophyta</taxon>
        <taxon>Spermatophyta</taxon>
        <taxon>Magnoliopsida</taxon>
        <taxon>eudicotyledons</taxon>
        <taxon>Gunneridae</taxon>
        <taxon>Pentapetalae</taxon>
        <taxon>rosids</taxon>
        <taxon>malvids</taxon>
        <taxon>Brassicales</taxon>
        <taxon>Brassicaceae</taxon>
        <taxon>Brassiceae</taxon>
        <taxon>Brassica</taxon>
    </lineage>
</organism>
<comment type="caution">
    <text evidence="1">The sequence shown here is derived from an EMBL/GenBank/DDBJ whole genome shotgun (WGS) entry which is preliminary data.</text>
</comment>
<proteinExistence type="predicted"/>
<dbReference type="EMBL" id="QGKW02001911">
    <property type="protein sequence ID" value="KAF2566344.1"/>
    <property type="molecule type" value="Genomic_DNA"/>
</dbReference>
<evidence type="ECO:0000313" key="1">
    <source>
        <dbReference type="EMBL" id="KAF2566344.1"/>
    </source>
</evidence>
<evidence type="ECO:0000313" key="2">
    <source>
        <dbReference type="Proteomes" id="UP000712281"/>
    </source>
</evidence>
<reference evidence="1" key="1">
    <citation type="submission" date="2019-12" db="EMBL/GenBank/DDBJ databases">
        <title>Genome sequencing and annotation of Brassica cretica.</title>
        <authorList>
            <person name="Studholme D.J."/>
            <person name="Sarris P.F."/>
        </authorList>
    </citation>
    <scope>NUCLEOTIDE SEQUENCE</scope>
    <source>
        <strain evidence="1">PFS-001/15</strain>
        <tissue evidence="1">Leaf</tissue>
    </source>
</reference>
<dbReference type="AlphaFoldDB" id="A0A8S9I9A5"/>
<sequence>MATHGAWLRMTSSAKLVAKSKELRFVTSQLSGLRISHSPSSDVSNRISFPSFPVRLQPVAARKFLSSFRA</sequence>